<accession>A0A1R1L789</accession>
<dbReference type="InterPro" id="IPR047960">
    <property type="entry name" value="Transpos_IS1380"/>
</dbReference>
<evidence type="ECO:0000313" key="2">
    <source>
        <dbReference type="EMBL" id="OMH23412.1"/>
    </source>
</evidence>
<keyword evidence="3" id="KW-1185">Reference proteome</keyword>
<dbReference type="OrthoDB" id="3254802at2"/>
<reference evidence="2 3" key="1">
    <citation type="submission" date="2016-12" db="EMBL/GenBank/DDBJ databases">
        <title>Draft genome of Tersicoccus phoenicis 1P05MA.</title>
        <authorList>
            <person name="Nakajima Y."/>
            <person name="Yoshizawa S."/>
            <person name="Nakamura K."/>
            <person name="Ogura Y."/>
            <person name="Hayashi T."/>
            <person name="Kogure K."/>
        </authorList>
    </citation>
    <scope>NUCLEOTIDE SEQUENCE [LARGE SCALE GENOMIC DNA]</scope>
    <source>
        <strain evidence="2 3">1p05MA</strain>
    </source>
</reference>
<proteinExistence type="predicted"/>
<dbReference type="STRING" id="554083.BKD30_12305"/>
<evidence type="ECO:0000259" key="1">
    <source>
        <dbReference type="Pfam" id="PF13701"/>
    </source>
</evidence>
<dbReference type="Pfam" id="PF13701">
    <property type="entry name" value="DDE_Tnp_1_4"/>
    <property type="match status" value="1"/>
</dbReference>
<evidence type="ECO:0000313" key="3">
    <source>
        <dbReference type="Proteomes" id="UP000187085"/>
    </source>
</evidence>
<dbReference type="AlphaFoldDB" id="A0A1R1L789"/>
<sequence>MSNSTALYPSVRVDGAGAGIVSEAGGLLLTRTVQASGLGAGLSAVLGPWRKPLAVHDPGKIVTDLALSLAMGGDCLADVDRLRAQPAVFGPVASDPTVSRLVRALSTAAPAKTLSAINAARAAARAHVWSLAGKQSPIHGATAGDPLIVDLDATLITAHSDKEDARPTWKKGYGFHPLCAFVDHGGAGTGEPLAVLLRPGNAGSNTATDHITVTGDALKQLPAGFRSGRKVMVRTDSAGGTQEFVHWLAAPRRNLAYSVGFPIHGALDRALPLVPAQAWARAYNSDGHERDGAWVADVTGMLDLSA</sequence>
<comment type="caution">
    <text evidence="2">The sequence shown here is derived from an EMBL/GenBank/DDBJ whole genome shotgun (WGS) entry which is preliminary data.</text>
</comment>
<dbReference type="NCBIfam" id="NF033539">
    <property type="entry name" value="transpos_IS1380"/>
    <property type="match status" value="1"/>
</dbReference>
<organism evidence="2 3">
    <name type="scientific">Tersicoccus phoenicis</name>
    <dbReference type="NCBI Taxonomy" id="554083"/>
    <lineage>
        <taxon>Bacteria</taxon>
        <taxon>Bacillati</taxon>
        <taxon>Actinomycetota</taxon>
        <taxon>Actinomycetes</taxon>
        <taxon>Micrococcales</taxon>
        <taxon>Micrococcaceae</taxon>
        <taxon>Tersicoccus</taxon>
    </lineage>
</organism>
<feature type="non-terminal residue" evidence="2">
    <location>
        <position position="306"/>
    </location>
</feature>
<feature type="domain" description="Transposase DDE" evidence="1">
    <location>
        <begin position="7"/>
        <end position="296"/>
    </location>
</feature>
<dbReference type="InterPro" id="IPR025668">
    <property type="entry name" value="Tnp_DDE_dom"/>
</dbReference>
<dbReference type="RefSeq" id="WP_076705022.1">
    <property type="nucleotide sequence ID" value="NZ_MRDE01000074.1"/>
</dbReference>
<protein>
    <submittedName>
        <fullName evidence="2">IS1380 family transposase</fullName>
    </submittedName>
</protein>
<gene>
    <name evidence="2" type="ORF">BKD30_12305</name>
</gene>
<name>A0A1R1L789_9MICC</name>
<dbReference type="EMBL" id="MRDE01000074">
    <property type="protein sequence ID" value="OMH23412.1"/>
    <property type="molecule type" value="Genomic_DNA"/>
</dbReference>
<dbReference type="Proteomes" id="UP000187085">
    <property type="component" value="Unassembled WGS sequence"/>
</dbReference>